<proteinExistence type="predicted"/>
<protein>
    <submittedName>
        <fullName evidence="1">Uncharacterized protein</fullName>
    </submittedName>
</protein>
<reference evidence="1" key="1">
    <citation type="journal article" date="2023" name="G3 (Bethesda)">
        <title>A reference genome for the long-term kleptoplast-retaining sea slug Elysia crispata morphotype clarki.</title>
        <authorList>
            <person name="Eastman K.E."/>
            <person name="Pendleton A.L."/>
            <person name="Shaikh M.A."/>
            <person name="Suttiyut T."/>
            <person name="Ogas R."/>
            <person name="Tomko P."/>
            <person name="Gavelis G."/>
            <person name="Widhalm J.R."/>
            <person name="Wisecaver J.H."/>
        </authorList>
    </citation>
    <scope>NUCLEOTIDE SEQUENCE</scope>
    <source>
        <strain evidence="1">ECLA1</strain>
    </source>
</reference>
<keyword evidence="2" id="KW-1185">Reference proteome</keyword>
<comment type="caution">
    <text evidence="1">The sequence shown here is derived from an EMBL/GenBank/DDBJ whole genome shotgun (WGS) entry which is preliminary data.</text>
</comment>
<accession>A0AAE0ZCE5</accession>
<dbReference type="AlphaFoldDB" id="A0AAE0ZCE5"/>
<sequence length="105" mass="11488">MRNLSSKQKMLSTCAPLPPGRLDISAHLSTLNIITRRPGEGQGHMTFISPPSAHHHHYVSVAAPLTLDTSITVRDGAEWCAVVRGGAGPVKRRWSPVWTRTVRLS</sequence>
<evidence type="ECO:0000313" key="1">
    <source>
        <dbReference type="EMBL" id="KAK3766713.1"/>
    </source>
</evidence>
<organism evidence="1 2">
    <name type="scientific">Elysia crispata</name>
    <name type="common">lettuce slug</name>
    <dbReference type="NCBI Taxonomy" id="231223"/>
    <lineage>
        <taxon>Eukaryota</taxon>
        <taxon>Metazoa</taxon>
        <taxon>Spiralia</taxon>
        <taxon>Lophotrochozoa</taxon>
        <taxon>Mollusca</taxon>
        <taxon>Gastropoda</taxon>
        <taxon>Heterobranchia</taxon>
        <taxon>Euthyneura</taxon>
        <taxon>Panpulmonata</taxon>
        <taxon>Sacoglossa</taxon>
        <taxon>Placobranchoidea</taxon>
        <taxon>Plakobranchidae</taxon>
        <taxon>Elysia</taxon>
    </lineage>
</organism>
<name>A0AAE0ZCE5_9GAST</name>
<gene>
    <name evidence="1" type="ORF">RRG08_046010</name>
</gene>
<dbReference type="EMBL" id="JAWDGP010004202">
    <property type="protein sequence ID" value="KAK3766713.1"/>
    <property type="molecule type" value="Genomic_DNA"/>
</dbReference>
<dbReference type="Proteomes" id="UP001283361">
    <property type="component" value="Unassembled WGS sequence"/>
</dbReference>
<evidence type="ECO:0000313" key="2">
    <source>
        <dbReference type="Proteomes" id="UP001283361"/>
    </source>
</evidence>